<evidence type="ECO:0000256" key="3">
    <source>
        <dbReference type="ARBA" id="ARBA00023295"/>
    </source>
</evidence>
<comment type="caution">
    <text evidence="5">The sequence shown here is derived from an EMBL/GenBank/DDBJ whole genome shotgun (WGS) entry which is preliminary data.</text>
</comment>
<evidence type="ECO:0000313" key="6">
    <source>
        <dbReference type="Proteomes" id="UP001156882"/>
    </source>
</evidence>
<proteinExistence type="inferred from homology"/>
<evidence type="ECO:0000256" key="2">
    <source>
        <dbReference type="ARBA" id="ARBA00022801"/>
    </source>
</evidence>
<dbReference type="Proteomes" id="UP001156882">
    <property type="component" value="Unassembled WGS sequence"/>
</dbReference>
<evidence type="ECO:0000313" key="5">
    <source>
        <dbReference type="EMBL" id="GLS22135.1"/>
    </source>
</evidence>
<dbReference type="SUPFAM" id="SSF48208">
    <property type="entry name" value="Six-hairpin glycosidases"/>
    <property type="match status" value="1"/>
</dbReference>
<dbReference type="InterPro" id="IPR012341">
    <property type="entry name" value="6hp_glycosidase-like_sf"/>
</dbReference>
<dbReference type="EMBL" id="BSPC01000058">
    <property type="protein sequence ID" value="GLS22135.1"/>
    <property type="molecule type" value="Genomic_DNA"/>
</dbReference>
<dbReference type="InterPro" id="IPR004888">
    <property type="entry name" value="Glycoside_hydrolase_63"/>
</dbReference>
<dbReference type="PANTHER" id="PTHR10412">
    <property type="entry name" value="MANNOSYL-OLIGOSACCHARIDE GLUCOSIDASE"/>
    <property type="match status" value="1"/>
</dbReference>
<sequence length="722" mass="79244">MVFLPLGVRLTPLAFATSSGKATLFDHPDSVRLGRHHLDASLVELDLSHAGTRLAWRYGKTDPFCLSGSWRTIRSGEWGLRFWINLCFSADAGETVRFDASRNVAIIRIGHRFVALVTAEPPVQVTGHESVADALSDYETHGYFYKGSLSDAAPVLMLRFNLEMMRENRFGLAIADREDIAVERASSLAALPDDGPAVPADSSSPAVALDALRDVVAWNTVWDGINQRSYTAISRNWDLGKFGGFGVWLNDQFYAALMAGEFDAGLARENFAVALSNATPEGNLACLLTANDAWVDRSQSPIGSFVAWLLYLRSGSRDFLEASYAALARNHAWWWRERDPSQSGLASFGTSDVGDGLYKGTSFGARNESAMDNSPVHDEASWDPNTRTLDCWDIGLNSLLALDSEMLGLIAAELGYGREAAEHTSRAEATRMCIRERLWDADRGIFANRLHSGTFVLSLAPTSFYPLLAGAATQEQIERLLAHLDDPATFGGDPIIPGVSRADPAFADNSYWRGRIWPPFNYLVYLGLKRSGAEAKASELAQRSFALFRRVWEKDRICPENYNAETGEPLDQPDTERFYSWGALMAKLGIAAITDITPWGGWEIVNDGLAATLGPFASPVGRTQLTIDGAGHLSIIQGDTVLLQTDIRGRISHLSFQTNTFSMRLPPISKESYLLFPTIPPASVLEVSLNGEVPALTDKDEGSLVVLPPCDDPREFVIRRRG</sequence>
<feature type="domain" description="Mannosylglycerate hydrolase MGH1-like glycoside hydrolase" evidence="4">
    <location>
        <begin position="247"/>
        <end position="581"/>
    </location>
</feature>
<comment type="similarity">
    <text evidence="1">Belongs to the glycosyl hydrolase 63 family.</text>
</comment>
<evidence type="ECO:0000256" key="1">
    <source>
        <dbReference type="ARBA" id="ARBA00010833"/>
    </source>
</evidence>
<dbReference type="Gene3D" id="1.50.10.10">
    <property type="match status" value="1"/>
</dbReference>
<dbReference type="Pfam" id="PF22422">
    <property type="entry name" value="MGH1-like_GH"/>
    <property type="match status" value="1"/>
</dbReference>
<organism evidence="5 6">
    <name type="scientific">Labrys miyagiensis</name>
    <dbReference type="NCBI Taxonomy" id="346912"/>
    <lineage>
        <taxon>Bacteria</taxon>
        <taxon>Pseudomonadati</taxon>
        <taxon>Pseudomonadota</taxon>
        <taxon>Alphaproteobacteria</taxon>
        <taxon>Hyphomicrobiales</taxon>
        <taxon>Xanthobacteraceae</taxon>
        <taxon>Labrys</taxon>
    </lineage>
</organism>
<protein>
    <recommendedName>
        <fullName evidence="4">Mannosylglycerate hydrolase MGH1-like glycoside hydrolase domain-containing protein</fullName>
    </recommendedName>
</protein>
<dbReference type="InterPro" id="IPR054491">
    <property type="entry name" value="MGH1-like_GH"/>
</dbReference>
<gene>
    <name evidence="5" type="ORF">GCM10007874_51520</name>
</gene>
<evidence type="ECO:0000259" key="4">
    <source>
        <dbReference type="Pfam" id="PF22422"/>
    </source>
</evidence>
<reference evidence="6" key="1">
    <citation type="journal article" date="2019" name="Int. J. Syst. Evol. Microbiol.">
        <title>The Global Catalogue of Microorganisms (GCM) 10K type strain sequencing project: providing services to taxonomists for standard genome sequencing and annotation.</title>
        <authorList>
            <consortium name="The Broad Institute Genomics Platform"/>
            <consortium name="The Broad Institute Genome Sequencing Center for Infectious Disease"/>
            <person name="Wu L."/>
            <person name="Ma J."/>
        </authorList>
    </citation>
    <scope>NUCLEOTIDE SEQUENCE [LARGE SCALE GENOMIC DNA]</scope>
    <source>
        <strain evidence="6">NBRC 101365</strain>
    </source>
</reference>
<keyword evidence="6" id="KW-1185">Reference proteome</keyword>
<name>A0ABQ6CT23_9HYPH</name>
<dbReference type="InterPro" id="IPR008928">
    <property type="entry name" value="6-hairpin_glycosidase_sf"/>
</dbReference>
<dbReference type="PANTHER" id="PTHR10412:SF11">
    <property type="entry name" value="MANNOSYL-OLIGOSACCHARIDE GLUCOSIDASE"/>
    <property type="match status" value="1"/>
</dbReference>
<accession>A0ABQ6CT23</accession>
<keyword evidence="3" id="KW-0326">Glycosidase</keyword>
<keyword evidence="2" id="KW-0378">Hydrolase</keyword>